<dbReference type="SMART" id="SM00382">
    <property type="entry name" value="AAA"/>
    <property type="match status" value="1"/>
</dbReference>
<dbReference type="Proteomes" id="UP000324585">
    <property type="component" value="Unassembled WGS sequence"/>
</dbReference>
<sequence>MSDAYYLEVSELTKVLPDGRILLDHVSFRFPEQDARHQEGEGAHPKILFVTGPSGTGKSTLLRSIAALDATAKGHLRLSRDAASQASTETSSLLEVYLDERKTHVNVGSGTTGWRSEVLYMPQSRIDVTGSPLDLFETVKTFRAQENRVHAMKDPVEISEQLGLNEELMRTPWKRLSGGEAQRAALALGLATAPSVLLLDEPTASLDPVAAKWVEHCVRSSSVKLVVWVSHDPAQRERVGGMELDLHKLQQQGQQQDT</sequence>
<accession>A0A5J4Z2Q1</accession>
<keyword evidence="3 5" id="KW-0067">ATP-binding</keyword>
<protein>
    <recommendedName>
        <fullName evidence="1">Probable ATP-dependent transporter ycf16</fullName>
    </recommendedName>
</protein>
<dbReference type="InterPro" id="IPR017871">
    <property type="entry name" value="ABC_transporter-like_CS"/>
</dbReference>
<evidence type="ECO:0000256" key="1">
    <source>
        <dbReference type="ARBA" id="ARBA00014334"/>
    </source>
</evidence>
<evidence type="ECO:0000313" key="6">
    <source>
        <dbReference type="Proteomes" id="UP000324585"/>
    </source>
</evidence>
<dbReference type="PROSITE" id="PS00211">
    <property type="entry name" value="ABC_TRANSPORTER_1"/>
    <property type="match status" value="1"/>
</dbReference>
<dbReference type="EMBL" id="VRMN01000001">
    <property type="protein sequence ID" value="KAA8497585.1"/>
    <property type="molecule type" value="Genomic_DNA"/>
</dbReference>
<dbReference type="PANTHER" id="PTHR43119">
    <property type="entry name" value="ABC TRANSPORT PROTEIN ATP-BINDING COMPONENT-RELATED"/>
    <property type="match status" value="1"/>
</dbReference>
<dbReference type="PROSITE" id="PS50893">
    <property type="entry name" value="ABC_TRANSPORTER_2"/>
    <property type="match status" value="1"/>
</dbReference>
<evidence type="ECO:0000256" key="3">
    <source>
        <dbReference type="ARBA" id="ARBA00022840"/>
    </source>
</evidence>
<dbReference type="AlphaFoldDB" id="A0A5J4Z2Q1"/>
<gene>
    <name evidence="5" type="ORF">FVE85_5170</name>
</gene>
<organism evidence="5 6">
    <name type="scientific">Porphyridium purpureum</name>
    <name type="common">Red alga</name>
    <name type="synonym">Porphyridium cruentum</name>
    <dbReference type="NCBI Taxonomy" id="35688"/>
    <lineage>
        <taxon>Eukaryota</taxon>
        <taxon>Rhodophyta</taxon>
        <taxon>Bangiophyceae</taxon>
        <taxon>Porphyridiales</taxon>
        <taxon>Porphyridiaceae</taxon>
        <taxon>Porphyridium</taxon>
    </lineage>
</organism>
<dbReference type="SUPFAM" id="SSF52540">
    <property type="entry name" value="P-loop containing nucleoside triphosphate hydrolases"/>
    <property type="match status" value="1"/>
</dbReference>
<dbReference type="GO" id="GO:0016887">
    <property type="term" value="F:ATP hydrolysis activity"/>
    <property type="evidence" value="ECO:0007669"/>
    <property type="project" value="InterPro"/>
</dbReference>
<keyword evidence="2" id="KW-0547">Nucleotide-binding</keyword>
<dbReference type="InterPro" id="IPR003593">
    <property type="entry name" value="AAA+_ATPase"/>
</dbReference>
<dbReference type="GO" id="GO:0005524">
    <property type="term" value="F:ATP binding"/>
    <property type="evidence" value="ECO:0007669"/>
    <property type="project" value="UniProtKB-KW"/>
</dbReference>
<dbReference type="InterPro" id="IPR027417">
    <property type="entry name" value="P-loop_NTPase"/>
</dbReference>
<dbReference type="Gene3D" id="3.40.50.300">
    <property type="entry name" value="P-loop containing nucleotide triphosphate hydrolases"/>
    <property type="match status" value="1"/>
</dbReference>
<evidence type="ECO:0000256" key="2">
    <source>
        <dbReference type="ARBA" id="ARBA00022741"/>
    </source>
</evidence>
<dbReference type="OrthoDB" id="5171at2759"/>
<dbReference type="PANTHER" id="PTHR43119:SF1">
    <property type="entry name" value="ABC TRANSPORTER DOMAIN-CONTAINING PROTEIN"/>
    <property type="match status" value="1"/>
</dbReference>
<feature type="domain" description="ABC transporter" evidence="4">
    <location>
        <begin position="7"/>
        <end position="258"/>
    </location>
</feature>
<evidence type="ECO:0000313" key="5">
    <source>
        <dbReference type="EMBL" id="KAA8497585.1"/>
    </source>
</evidence>
<reference evidence="6" key="1">
    <citation type="journal article" date="2019" name="Nat. Commun.">
        <title>Expansion of phycobilisome linker gene families in mesophilic red algae.</title>
        <authorList>
            <person name="Lee J."/>
            <person name="Kim D."/>
            <person name="Bhattacharya D."/>
            <person name="Yoon H.S."/>
        </authorList>
    </citation>
    <scope>NUCLEOTIDE SEQUENCE [LARGE SCALE GENOMIC DNA]</scope>
    <source>
        <strain evidence="6">CCMP 1328</strain>
    </source>
</reference>
<comment type="caution">
    <text evidence="5">The sequence shown here is derived from an EMBL/GenBank/DDBJ whole genome shotgun (WGS) entry which is preliminary data.</text>
</comment>
<proteinExistence type="predicted"/>
<dbReference type="Pfam" id="PF00005">
    <property type="entry name" value="ABC_tran"/>
    <property type="match status" value="1"/>
</dbReference>
<dbReference type="InterPro" id="IPR003439">
    <property type="entry name" value="ABC_transporter-like_ATP-bd"/>
</dbReference>
<keyword evidence="6" id="KW-1185">Reference proteome</keyword>
<evidence type="ECO:0000259" key="4">
    <source>
        <dbReference type="PROSITE" id="PS50893"/>
    </source>
</evidence>
<name>A0A5J4Z2Q1_PORPP</name>
<dbReference type="OMA" id="PALWVTH"/>